<evidence type="ECO:0000313" key="1">
    <source>
        <dbReference type="EMBL" id="SUZ96933.1"/>
    </source>
</evidence>
<dbReference type="EMBL" id="UINC01002462">
    <property type="protein sequence ID" value="SUZ96933.1"/>
    <property type="molecule type" value="Genomic_DNA"/>
</dbReference>
<dbReference type="AlphaFoldDB" id="A0A381S711"/>
<name>A0A381S711_9ZZZZ</name>
<feature type="non-terminal residue" evidence="1">
    <location>
        <position position="67"/>
    </location>
</feature>
<sequence>MGKQKGAHGPFFILFKKSRLFHQNQLLYGIEPIGMNSTDIHARGYWVTLVISAVPLHRIEAGLMRTV</sequence>
<organism evidence="1">
    <name type="scientific">marine metagenome</name>
    <dbReference type="NCBI Taxonomy" id="408172"/>
    <lineage>
        <taxon>unclassified sequences</taxon>
        <taxon>metagenomes</taxon>
        <taxon>ecological metagenomes</taxon>
    </lineage>
</organism>
<reference evidence="1" key="1">
    <citation type="submission" date="2018-05" db="EMBL/GenBank/DDBJ databases">
        <authorList>
            <person name="Lanie J.A."/>
            <person name="Ng W.-L."/>
            <person name="Kazmierczak K.M."/>
            <person name="Andrzejewski T.M."/>
            <person name="Davidsen T.M."/>
            <person name="Wayne K.J."/>
            <person name="Tettelin H."/>
            <person name="Glass J.I."/>
            <person name="Rusch D."/>
            <person name="Podicherti R."/>
            <person name="Tsui H.-C.T."/>
            <person name="Winkler M.E."/>
        </authorList>
    </citation>
    <scope>NUCLEOTIDE SEQUENCE</scope>
</reference>
<accession>A0A381S711</accession>
<protein>
    <submittedName>
        <fullName evidence="1">Uncharacterized protein</fullName>
    </submittedName>
</protein>
<gene>
    <name evidence="1" type="ORF">METZ01_LOCUS49787</name>
</gene>
<proteinExistence type="predicted"/>